<evidence type="ECO:0000313" key="3">
    <source>
        <dbReference type="Proteomes" id="UP000317881"/>
    </source>
</evidence>
<feature type="compositionally biased region" description="Basic and acidic residues" evidence="1">
    <location>
        <begin position="17"/>
        <end position="29"/>
    </location>
</feature>
<protein>
    <submittedName>
        <fullName evidence="2">Uncharacterized protein</fullName>
    </submittedName>
</protein>
<gene>
    <name evidence="2" type="ORF">SSP24_82860</name>
</gene>
<sequence length="75" mass="8445">MALTTYWLWFMTHTVGPRERPDVSERNDGQSDAEPDECGTHDPVEHCRESGARDSAAHPGEQVTHSRTPTGREVR</sequence>
<comment type="caution">
    <text evidence="2">The sequence shown here is derived from an EMBL/GenBank/DDBJ whole genome shotgun (WGS) entry which is preliminary data.</text>
</comment>
<dbReference type="Proteomes" id="UP000317881">
    <property type="component" value="Unassembled WGS sequence"/>
</dbReference>
<feature type="compositionally biased region" description="Basic and acidic residues" evidence="1">
    <location>
        <begin position="38"/>
        <end position="56"/>
    </location>
</feature>
<name>A0A4Y3VY15_9ACTN</name>
<feature type="region of interest" description="Disordered" evidence="1">
    <location>
        <begin position="17"/>
        <end position="75"/>
    </location>
</feature>
<organism evidence="2 3">
    <name type="scientific">Streptomyces spinoverrucosus</name>
    <dbReference type="NCBI Taxonomy" id="284043"/>
    <lineage>
        <taxon>Bacteria</taxon>
        <taxon>Bacillati</taxon>
        <taxon>Actinomycetota</taxon>
        <taxon>Actinomycetes</taxon>
        <taxon>Kitasatosporales</taxon>
        <taxon>Streptomycetaceae</taxon>
        <taxon>Streptomyces</taxon>
    </lineage>
</organism>
<accession>A0A4Y3VY15</accession>
<proteinExistence type="predicted"/>
<keyword evidence="3" id="KW-1185">Reference proteome</keyword>
<evidence type="ECO:0000256" key="1">
    <source>
        <dbReference type="SAM" id="MobiDB-lite"/>
    </source>
</evidence>
<evidence type="ECO:0000313" key="2">
    <source>
        <dbReference type="EMBL" id="GEC10631.1"/>
    </source>
</evidence>
<dbReference type="EMBL" id="BJND01000128">
    <property type="protein sequence ID" value="GEC10631.1"/>
    <property type="molecule type" value="Genomic_DNA"/>
</dbReference>
<reference evidence="2 3" key="1">
    <citation type="submission" date="2019-06" db="EMBL/GenBank/DDBJ databases">
        <title>Whole genome shotgun sequence of Streptomyces spinoverrucosus NBRC 14228.</title>
        <authorList>
            <person name="Hosoyama A."/>
            <person name="Uohara A."/>
            <person name="Ohji S."/>
            <person name="Ichikawa N."/>
        </authorList>
    </citation>
    <scope>NUCLEOTIDE SEQUENCE [LARGE SCALE GENOMIC DNA]</scope>
    <source>
        <strain evidence="2 3">NBRC 14228</strain>
    </source>
</reference>
<dbReference type="AlphaFoldDB" id="A0A4Y3VY15"/>